<comment type="caution">
    <text evidence="1">The sequence shown here is derived from an EMBL/GenBank/DDBJ whole genome shotgun (WGS) entry which is preliminary data.</text>
</comment>
<evidence type="ECO:0000313" key="1">
    <source>
        <dbReference type="EMBL" id="KAE9631366.1"/>
    </source>
</evidence>
<name>A0A7C8HDL8_9FIRM</name>
<evidence type="ECO:0000313" key="2">
    <source>
        <dbReference type="Proteomes" id="UP000483018"/>
    </source>
</evidence>
<protein>
    <submittedName>
        <fullName evidence="1">PqqD family peptide modification chaperone</fullName>
    </submittedName>
</protein>
<dbReference type="Pfam" id="PF05402">
    <property type="entry name" value="PqqD"/>
    <property type="match status" value="1"/>
</dbReference>
<dbReference type="InterPro" id="IPR041881">
    <property type="entry name" value="PqqD_sf"/>
</dbReference>
<dbReference type="EMBL" id="WSLF01000012">
    <property type="protein sequence ID" value="KAE9631366.1"/>
    <property type="molecule type" value="Genomic_DNA"/>
</dbReference>
<dbReference type="Proteomes" id="UP000483018">
    <property type="component" value="Unassembled WGS sequence"/>
</dbReference>
<dbReference type="InterPro" id="IPR008792">
    <property type="entry name" value="PQQD"/>
</dbReference>
<keyword evidence="2" id="KW-1185">Reference proteome</keyword>
<dbReference type="Gene3D" id="1.10.10.1150">
    <property type="entry name" value="Coenzyme PQQ synthesis protein D (PqqD)"/>
    <property type="match status" value="1"/>
</dbReference>
<proteinExistence type="predicted"/>
<dbReference type="AlphaFoldDB" id="A0A7C8HDL8"/>
<organism evidence="1 2">
    <name type="scientific">Defluviitalea raffinosedens</name>
    <dbReference type="NCBI Taxonomy" id="1450156"/>
    <lineage>
        <taxon>Bacteria</taxon>
        <taxon>Bacillati</taxon>
        <taxon>Bacillota</taxon>
        <taxon>Clostridia</taxon>
        <taxon>Lachnospirales</taxon>
        <taxon>Defluviitaleaceae</taxon>
        <taxon>Defluviitalea</taxon>
    </lineage>
</organism>
<accession>A0A7C8HDL8</accession>
<reference evidence="1 2" key="1">
    <citation type="submission" date="2019-12" db="EMBL/GenBank/DDBJ databases">
        <title>Defluviitalea raffinosedens, isolated from a biogas fermenter, genome sequencing and characterization.</title>
        <authorList>
            <person name="Rettenmaier R."/>
            <person name="Schneider M."/>
            <person name="Neuhaus K."/>
            <person name="Liebl W."/>
            <person name="Zverlov V."/>
        </authorList>
    </citation>
    <scope>NUCLEOTIDE SEQUENCE [LARGE SCALE GENOMIC DNA]</scope>
    <source>
        <strain evidence="1 2">249c-K6</strain>
    </source>
</reference>
<gene>
    <name evidence="1" type="ORF">GND95_11430</name>
</gene>
<sequence length="111" mass="13225">MMKNDRNVLEMIPVRNEKILWEVKEDKVLLTINRDRTFDRLMNKLFKTPLKTTVELEEFGSFVWQKCDGTNTIGDLSNLLEENFGEKAHPVLERLLIYMKSLRENNFIHLK</sequence>